<keyword evidence="10" id="KW-0406">Ion transport</keyword>
<evidence type="ECO:0000256" key="14">
    <source>
        <dbReference type="SAM" id="Coils"/>
    </source>
</evidence>
<protein>
    <submittedName>
        <fullName evidence="16">Unannotated protein</fullName>
    </submittedName>
</protein>
<proteinExistence type="inferred from homology"/>
<dbReference type="PANTHER" id="PTHR33445">
    <property type="entry name" value="ATP SYNTHASE SUBUNIT B', CHLOROPLASTIC"/>
    <property type="match status" value="1"/>
</dbReference>
<reference evidence="16" key="1">
    <citation type="submission" date="2020-05" db="EMBL/GenBank/DDBJ databases">
        <authorList>
            <person name="Chiriac C."/>
            <person name="Salcher M."/>
            <person name="Ghai R."/>
            <person name="Kavagutti S V."/>
        </authorList>
    </citation>
    <scope>NUCLEOTIDE SEQUENCE</scope>
</reference>
<organism evidence="16">
    <name type="scientific">freshwater metagenome</name>
    <dbReference type="NCBI Taxonomy" id="449393"/>
    <lineage>
        <taxon>unclassified sequences</taxon>
        <taxon>metagenomes</taxon>
        <taxon>ecological metagenomes</taxon>
    </lineage>
</organism>
<evidence type="ECO:0000256" key="8">
    <source>
        <dbReference type="ARBA" id="ARBA00022781"/>
    </source>
</evidence>
<dbReference type="Gene3D" id="1.20.5.620">
    <property type="entry name" value="F1F0 ATP synthase subunit B, membrane domain"/>
    <property type="match status" value="1"/>
</dbReference>
<keyword evidence="5" id="KW-1003">Cell membrane</keyword>
<feature type="transmembrane region" description="Helical" evidence="15">
    <location>
        <begin position="27"/>
        <end position="46"/>
    </location>
</feature>
<keyword evidence="14" id="KW-0175">Coiled coil</keyword>
<dbReference type="GO" id="GO:0012505">
    <property type="term" value="C:endomembrane system"/>
    <property type="evidence" value="ECO:0007669"/>
    <property type="project" value="UniProtKB-SubCell"/>
</dbReference>
<comment type="function">
    <text evidence="13">F(1)F(0) ATP synthase produces ATP from ADP in the presence of a proton or sodium gradient. F-type ATPases consist of two structural domains, F(1) containing the extramembraneous catalytic core and F(0) containing the membrane proton channel, linked together by a central stalk and a peripheral stalk. During catalysis, ATP synthesis in the catalytic domain of F(1) is coupled via a rotary mechanism of the central stalk subunits to proton translocation.</text>
</comment>
<dbReference type="NCBIfam" id="TIGR01144">
    <property type="entry name" value="ATP_synt_b"/>
    <property type="match status" value="1"/>
</dbReference>
<evidence type="ECO:0000256" key="1">
    <source>
        <dbReference type="ARBA" id="ARBA00004167"/>
    </source>
</evidence>
<dbReference type="PANTHER" id="PTHR33445:SF1">
    <property type="entry name" value="ATP SYNTHASE SUBUNIT B"/>
    <property type="match status" value="1"/>
</dbReference>
<keyword evidence="7 15" id="KW-0812">Transmembrane</keyword>
<comment type="similarity">
    <text evidence="3">Belongs to the ATPase B chain family.</text>
</comment>
<dbReference type="AlphaFoldDB" id="A0A6J6CHY6"/>
<evidence type="ECO:0000256" key="11">
    <source>
        <dbReference type="ARBA" id="ARBA00023136"/>
    </source>
</evidence>
<dbReference type="CDD" id="cd06503">
    <property type="entry name" value="ATP-synt_Fo_b"/>
    <property type="match status" value="1"/>
</dbReference>
<keyword evidence="8" id="KW-0375">Hydrogen ion transport</keyword>
<keyword evidence="9 15" id="KW-1133">Transmembrane helix</keyword>
<comment type="subcellular location">
    <subcellularLocation>
        <location evidence="2">Endomembrane system</location>
    </subcellularLocation>
    <subcellularLocation>
        <location evidence="1">Membrane</location>
        <topology evidence="1">Single-pass membrane protein</topology>
    </subcellularLocation>
</comment>
<keyword evidence="6" id="KW-0138">CF(0)</keyword>
<dbReference type="HAMAP" id="MF_01398">
    <property type="entry name" value="ATP_synth_b_bprime"/>
    <property type="match status" value="1"/>
</dbReference>
<gene>
    <name evidence="16" type="ORF">UFOPK1503_01032</name>
    <name evidence="17" type="ORF">UFOPK1693_01090</name>
</gene>
<dbReference type="SUPFAM" id="SSF81573">
    <property type="entry name" value="F1F0 ATP synthase subunit B, membrane domain"/>
    <property type="match status" value="1"/>
</dbReference>
<dbReference type="GO" id="GO:0046961">
    <property type="term" value="F:proton-transporting ATPase activity, rotational mechanism"/>
    <property type="evidence" value="ECO:0007669"/>
    <property type="project" value="TreeGrafter"/>
</dbReference>
<dbReference type="Pfam" id="PF00430">
    <property type="entry name" value="ATP-synt_B"/>
    <property type="match status" value="1"/>
</dbReference>
<evidence type="ECO:0000256" key="13">
    <source>
        <dbReference type="ARBA" id="ARBA00025198"/>
    </source>
</evidence>
<dbReference type="InterPro" id="IPR050059">
    <property type="entry name" value="ATP_synthase_B_chain"/>
</dbReference>
<dbReference type="InterPro" id="IPR002146">
    <property type="entry name" value="ATP_synth_b/b'su_bac/chlpt"/>
</dbReference>
<accession>A0A6J6CHY6</accession>
<keyword evidence="12" id="KW-0066">ATP synthesis</keyword>
<evidence type="ECO:0000256" key="2">
    <source>
        <dbReference type="ARBA" id="ARBA00004308"/>
    </source>
</evidence>
<dbReference type="EMBL" id="CAEZST010000022">
    <property type="protein sequence ID" value="CAB4550755.1"/>
    <property type="molecule type" value="Genomic_DNA"/>
</dbReference>
<evidence type="ECO:0000313" key="17">
    <source>
        <dbReference type="EMBL" id="CAB4577173.1"/>
    </source>
</evidence>
<sequence length="183" mass="20180">MISKILAATAPEGGELPNPLLPADYDIIWSSVIFVILLTFFWFKVLPGFKRMLDERAKAIEGRLAEAEEAQKAAERRTATVMAEQEKLRSEASSIREEARSEGATILAELKEQAAKEAERLVENGKSSLLAERDSASRALKAEIGALALELASRIVNEKLQDDKVANRVVDDFIAELEGKKVK</sequence>
<keyword evidence="4" id="KW-0813">Transport</keyword>
<evidence type="ECO:0000256" key="6">
    <source>
        <dbReference type="ARBA" id="ARBA00022547"/>
    </source>
</evidence>
<evidence type="ECO:0000256" key="15">
    <source>
        <dbReference type="SAM" id="Phobius"/>
    </source>
</evidence>
<name>A0A6J6CHY6_9ZZZZ</name>
<dbReference type="GO" id="GO:0045259">
    <property type="term" value="C:proton-transporting ATP synthase complex"/>
    <property type="evidence" value="ECO:0007669"/>
    <property type="project" value="UniProtKB-KW"/>
</dbReference>
<evidence type="ECO:0000313" key="16">
    <source>
        <dbReference type="EMBL" id="CAB4550755.1"/>
    </source>
</evidence>
<dbReference type="EMBL" id="CAEZTO010000029">
    <property type="protein sequence ID" value="CAB4577173.1"/>
    <property type="molecule type" value="Genomic_DNA"/>
</dbReference>
<feature type="coiled-coil region" evidence="14">
    <location>
        <begin position="50"/>
        <end position="102"/>
    </location>
</feature>
<dbReference type="InterPro" id="IPR028987">
    <property type="entry name" value="ATP_synth_B-like_membr_sf"/>
</dbReference>
<evidence type="ECO:0000256" key="9">
    <source>
        <dbReference type="ARBA" id="ARBA00022989"/>
    </source>
</evidence>
<evidence type="ECO:0000256" key="4">
    <source>
        <dbReference type="ARBA" id="ARBA00022448"/>
    </source>
</evidence>
<dbReference type="GO" id="GO:0015986">
    <property type="term" value="P:proton motive force-driven ATP synthesis"/>
    <property type="evidence" value="ECO:0007669"/>
    <property type="project" value="InterPro"/>
</dbReference>
<dbReference type="InterPro" id="IPR005864">
    <property type="entry name" value="ATP_synth_F0_bsu_bac"/>
</dbReference>
<dbReference type="NCBIfam" id="NF004412">
    <property type="entry name" value="PRK05759.1-3"/>
    <property type="match status" value="1"/>
</dbReference>
<keyword evidence="11 15" id="KW-0472">Membrane</keyword>
<evidence type="ECO:0000256" key="7">
    <source>
        <dbReference type="ARBA" id="ARBA00022692"/>
    </source>
</evidence>
<evidence type="ECO:0000256" key="12">
    <source>
        <dbReference type="ARBA" id="ARBA00023310"/>
    </source>
</evidence>
<evidence type="ECO:0000256" key="5">
    <source>
        <dbReference type="ARBA" id="ARBA00022475"/>
    </source>
</evidence>
<evidence type="ECO:0000256" key="10">
    <source>
        <dbReference type="ARBA" id="ARBA00023065"/>
    </source>
</evidence>
<evidence type="ECO:0000256" key="3">
    <source>
        <dbReference type="ARBA" id="ARBA00005513"/>
    </source>
</evidence>